<dbReference type="GO" id="GO:0005829">
    <property type="term" value="C:cytosol"/>
    <property type="evidence" value="ECO:0007669"/>
    <property type="project" value="TreeGrafter"/>
</dbReference>
<dbReference type="PANTHER" id="PTHR12280:SF25">
    <property type="entry name" value="PANTOTHENATE KINASE 2, MITOCHONDRIAL"/>
    <property type="match status" value="1"/>
</dbReference>
<gene>
    <name evidence="12" type="primary">Pank2</name>
    <name evidence="12" type="ORF">ALACHE_R00783</name>
</gene>
<evidence type="ECO:0000256" key="2">
    <source>
        <dbReference type="ARBA" id="ARBA00004496"/>
    </source>
</evidence>
<sequence>SGVSILAVYSKDNYKRVTGTSLGGGTFFGLCCLLTGCSTFEEALEMASHGDSTKVDKLVRDIYGGDYERFGLPGWAVASSRVTQLFHDESKARAGRRRGRWHLMISVPRQCKDFNINRVVFVGNFLRINTISMRLLAYALDYWSKGQLKALFLEHEGYFGAVGALLGLLDSA</sequence>
<dbReference type="PANTHER" id="PTHR12280">
    <property type="entry name" value="PANTOTHENATE KINASE"/>
    <property type="match status" value="1"/>
</dbReference>
<dbReference type="FunFam" id="3.30.420.40:FF:000025">
    <property type="entry name" value="pantothenate kinase 2, mitochondrial"/>
    <property type="match status" value="1"/>
</dbReference>
<keyword evidence="10" id="KW-0173">Coenzyme A biosynthesis</keyword>
<protein>
    <recommendedName>
        <fullName evidence="4">pantothenate kinase</fullName>
        <ecNumber evidence="4">2.7.1.33</ecNumber>
    </recommendedName>
</protein>
<dbReference type="GO" id="GO:0015937">
    <property type="term" value="P:coenzyme A biosynthetic process"/>
    <property type="evidence" value="ECO:0007669"/>
    <property type="project" value="UniProtKB-KW"/>
</dbReference>
<dbReference type="GO" id="GO:0005634">
    <property type="term" value="C:nucleus"/>
    <property type="evidence" value="ECO:0007669"/>
    <property type="project" value="TreeGrafter"/>
</dbReference>
<dbReference type="Gene3D" id="3.30.420.40">
    <property type="match status" value="1"/>
</dbReference>
<keyword evidence="5" id="KW-0963">Cytoplasm</keyword>
<comment type="similarity">
    <text evidence="11">Belongs to the type II pantothenate kinase family.</text>
</comment>
<evidence type="ECO:0000256" key="8">
    <source>
        <dbReference type="ARBA" id="ARBA00022777"/>
    </source>
</evidence>
<feature type="non-terminal residue" evidence="12">
    <location>
        <position position="1"/>
    </location>
</feature>
<keyword evidence="9" id="KW-0067">ATP-binding</keyword>
<comment type="catalytic activity">
    <reaction evidence="1">
        <text>(R)-pantothenate + ATP = (R)-4'-phosphopantothenate + ADP + H(+)</text>
        <dbReference type="Rhea" id="RHEA:16373"/>
        <dbReference type="ChEBI" id="CHEBI:10986"/>
        <dbReference type="ChEBI" id="CHEBI:15378"/>
        <dbReference type="ChEBI" id="CHEBI:29032"/>
        <dbReference type="ChEBI" id="CHEBI:30616"/>
        <dbReference type="ChEBI" id="CHEBI:456216"/>
        <dbReference type="EC" id="2.7.1.33"/>
    </reaction>
</comment>
<evidence type="ECO:0000256" key="5">
    <source>
        <dbReference type="ARBA" id="ARBA00022490"/>
    </source>
</evidence>
<dbReference type="SUPFAM" id="SSF53067">
    <property type="entry name" value="Actin-like ATPase domain"/>
    <property type="match status" value="1"/>
</dbReference>
<evidence type="ECO:0000256" key="1">
    <source>
        <dbReference type="ARBA" id="ARBA00001206"/>
    </source>
</evidence>
<comment type="pathway">
    <text evidence="3">Cofactor biosynthesis; coenzyme A biosynthesis; CoA from (R)-pantothenate: step 1/5.</text>
</comment>
<keyword evidence="8 12" id="KW-0418">Kinase</keyword>
<dbReference type="GO" id="GO:0005524">
    <property type="term" value="F:ATP binding"/>
    <property type="evidence" value="ECO:0007669"/>
    <property type="project" value="UniProtKB-KW"/>
</dbReference>
<proteinExistence type="inferred from homology"/>
<evidence type="ECO:0000313" key="13">
    <source>
        <dbReference type="Proteomes" id="UP000571582"/>
    </source>
</evidence>
<dbReference type="Proteomes" id="UP000571582">
    <property type="component" value="Unassembled WGS sequence"/>
</dbReference>
<evidence type="ECO:0000256" key="3">
    <source>
        <dbReference type="ARBA" id="ARBA00005225"/>
    </source>
</evidence>
<dbReference type="EC" id="2.7.1.33" evidence="4"/>
<organism evidence="12 13">
    <name type="scientific">Alaudala cheleensis</name>
    <name type="common">Asian short-toed lark</name>
    <dbReference type="NCBI Taxonomy" id="670337"/>
    <lineage>
        <taxon>Eukaryota</taxon>
        <taxon>Metazoa</taxon>
        <taxon>Chordata</taxon>
        <taxon>Craniata</taxon>
        <taxon>Vertebrata</taxon>
        <taxon>Euteleostomi</taxon>
        <taxon>Archelosauria</taxon>
        <taxon>Archosauria</taxon>
        <taxon>Dinosauria</taxon>
        <taxon>Saurischia</taxon>
        <taxon>Theropoda</taxon>
        <taxon>Coelurosauria</taxon>
        <taxon>Aves</taxon>
        <taxon>Neognathae</taxon>
        <taxon>Neoaves</taxon>
        <taxon>Telluraves</taxon>
        <taxon>Australaves</taxon>
        <taxon>Passeriformes</taxon>
        <taxon>Sylvioidea</taxon>
        <taxon>Alaudidae</taxon>
        <taxon>Alaudala</taxon>
    </lineage>
</organism>
<evidence type="ECO:0000256" key="9">
    <source>
        <dbReference type="ARBA" id="ARBA00022840"/>
    </source>
</evidence>
<evidence type="ECO:0000313" key="12">
    <source>
        <dbReference type="EMBL" id="NXQ35607.1"/>
    </source>
</evidence>
<evidence type="ECO:0000256" key="4">
    <source>
        <dbReference type="ARBA" id="ARBA00012102"/>
    </source>
</evidence>
<dbReference type="EMBL" id="VWYE01026637">
    <property type="protein sequence ID" value="NXQ35607.1"/>
    <property type="molecule type" value="Genomic_DNA"/>
</dbReference>
<dbReference type="GO" id="GO:0004594">
    <property type="term" value="F:pantothenate kinase activity"/>
    <property type="evidence" value="ECO:0007669"/>
    <property type="project" value="UniProtKB-EC"/>
</dbReference>
<accession>A0A7L2CC18</accession>
<dbReference type="InterPro" id="IPR004567">
    <property type="entry name" value="Type_II_PanK"/>
</dbReference>
<evidence type="ECO:0000256" key="10">
    <source>
        <dbReference type="ARBA" id="ARBA00022993"/>
    </source>
</evidence>
<keyword evidence="6" id="KW-0808">Transferase</keyword>
<keyword evidence="7" id="KW-0547">Nucleotide-binding</keyword>
<keyword evidence="13" id="KW-1185">Reference proteome</keyword>
<evidence type="ECO:0000256" key="11">
    <source>
        <dbReference type="ARBA" id="ARBA00060870"/>
    </source>
</evidence>
<comment type="subcellular location">
    <subcellularLocation>
        <location evidence="2">Cytoplasm</location>
    </subcellularLocation>
</comment>
<comment type="caution">
    <text evidence="12">The sequence shown here is derived from an EMBL/GenBank/DDBJ whole genome shotgun (WGS) entry which is preliminary data.</text>
</comment>
<dbReference type="AlphaFoldDB" id="A0A7L2CC18"/>
<evidence type="ECO:0000256" key="7">
    <source>
        <dbReference type="ARBA" id="ARBA00022741"/>
    </source>
</evidence>
<evidence type="ECO:0000256" key="6">
    <source>
        <dbReference type="ARBA" id="ARBA00022679"/>
    </source>
</evidence>
<feature type="non-terminal residue" evidence="12">
    <location>
        <position position="172"/>
    </location>
</feature>
<dbReference type="InterPro" id="IPR043129">
    <property type="entry name" value="ATPase_NBD"/>
</dbReference>
<reference evidence="12 13" key="1">
    <citation type="submission" date="2019-09" db="EMBL/GenBank/DDBJ databases">
        <title>Bird 10,000 Genomes (B10K) Project - Family phase.</title>
        <authorList>
            <person name="Zhang G."/>
        </authorList>
    </citation>
    <scope>NUCLEOTIDE SEQUENCE [LARGE SCALE GENOMIC DNA]</scope>
    <source>
        <strain evidence="12">B10K-DU-001-15</strain>
        <tissue evidence="12">Muscle</tissue>
    </source>
</reference>
<name>A0A7L2CC18_9PASS</name>
<dbReference type="Pfam" id="PF03630">
    <property type="entry name" value="Fumble"/>
    <property type="match status" value="1"/>
</dbReference>